<keyword evidence="2" id="KW-1185">Reference proteome</keyword>
<protein>
    <submittedName>
        <fullName evidence="1">Uncharacterized protein</fullName>
    </submittedName>
</protein>
<proteinExistence type="predicted"/>
<gene>
    <name evidence="1" type="ORF">N7G274_002808</name>
</gene>
<dbReference type="EMBL" id="JBEFKJ010000008">
    <property type="protein sequence ID" value="KAL2045033.1"/>
    <property type="molecule type" value="Genomic_DNA"/>
</dbReference>
<evidence type="ECO:0000313" key="1">
    <source>
        <dbReference type="EMBL" id="KAL2045033.1"/>
    </source>
</evidence>
<evidence type="ECO:0000313" key="2">
    <source>
        <dbReference type="Proteomes" id="UP001590950"/>
    </source>
</evidence>
<reference evidence="1 2" key="1">
    <citation type="submission" date="2024-09" db="EMBL/GenBank/DDBJ databases">
        <title>Rethinking Asexuality: The Enigmatic Case of Functional Sexual Genes in Lepraria (Stereocaulaceae).</title>
        <authorList>
            <person name="Doellman M."/>
            <person name="Sun Y."/>
            <person name="Barcenas-Pena A."/>
            <person name="Lumbsch H.T."/>
            <person name="Grewe F."/>
        </authorList>
    </citation>
    <scope>NUCLEOTIDE SEQUENCE [LARGE SCALE GENOMIC DNA]</scope>
    <source>
        <strain evidence="1 2">Mercado 3170</strain>
    </source>
</reference>
<organism evidence="1 2">
    <name type="scientific">Stereocaulon virgatum</name>
    <dbReference type="NCBI Taxonomy" id="373712"/>
    <lineage>
        <taxon>Eukaryota</taxon>
        <taxon>Fungi</taxon>
        <taxon>Dikarya</taxon>
        <taxon>Ascomycota</taxon>
        <taxon>Pezizomycotina</taxon>
        <taxon>Lecanoromycetes</taxon>
        <taxon>OSLEUM clade</taxon>
        <taxon>Lecanoromycetidae</taxon>
        <taxon>Lecanorales</taxon>
        <taxon>Lecanorineae</taxon>
        <taxon>Stereocaulaceae</taxon>
        <taxon>Stereocaulon</taxon>
    </lineage>
</organism>
<comment type="caution">
    <text evidence="1">The sequence shown here is derived from an EMBL/GenBank/DDBJ whole genome shotgun (WGS) entry which is preliminary data.</text>
</comment>
<sequence length="100" mass="11479">MKHGSTRTPDYDENADLAQPRMELWRMDTIRHPYNPLDLHANYHPEGSHFRSCLYIPYKTPNPQATLEVSASSAAFQSMIWGVGNTSEKMIKYLALPEQI</sequence>
<dbReference type="Proteomes" id="UP001590950">
    <property type="component" value="Unassembled WGS sequence"/>
</dbReference>
<name>A0ABR4AIW2_9LECA</name>
<accession>A0ABR4AIW2</accession>